<dbReference type="GO" id="GO:0004197">
    <property type="term" value="F:cysteine-type endopeptidase activity"/>
    <property type="evidence" value="ECO:0007669"/>
    <property type="project" value="InterPro"/>
</dbReference>
<dbReference type="Pfam" id="PF00656">
    <property type="entry name" value="Peptidase_C14"/>
    <property type="match status" value="1"/>
</dbReference>
<dbReference type="Proteomes" id="UP000199662">
    <property type="component" value="Unassembled WGS sequence"/>
</dbReference>
<dbReference type="AlphaFoldDB" id="A0A1H6ZXC5"/>
<dbReference type="PANTHER" id="PTHR22576:SF37">
    <property type="entry name" value="MUCOSA-ASSOCIATED LYMPHOID TISSUE LYMPHOMA TRANSLOCATION PROTEIN 1"/>
    <property type="match status" value="1"/>
</dbReference>
<protein>
    <submittedName>
        <fullName evidence="2">Caspase domain-containing protein</fullName>
    </submittedName>
</protein>
<evidence type="ECO:0000313" key="2">
    <source>
        <dbReference type="EMBL" id="SEJ54240.1"/>
    </source>
</evidence>
<dbReference type="Gene3D" id="3.40.50.1460">
    <property type="match status" value="1"/>
</dbReference>
<evidence type="ECO:0000313" key="3">
    <source>
        <dbReference type="Proteomes" id="UP000199662"/>
    </source>
</evidence>
<dbReference type="STRING" id="84035.SAMN05660742_1106"/>
<dbReference type="EMBL" id="FNZK01000010">
    <property type="protein sequence ID" value="SEJ54240.1"/>
    <property type="molecule type" value="Genomic_DNA"/>
</dbReference>
<feature type="domain" description="Peptidase C14 caspase" evidence="1">
    <location>
        <begin position="5"/>
        <end position="189"/>
    </location>
</feature>
<dbReference type="PANTHER" id="PTHR22576">
    <property type="entry name" value="MUCOSA ASSOCIATED LYMPHOID TISSUE LYMPHOMA TRANSLOCATION PROTEIN 1/PARACASPASE"/>
    <property type="match status" value="1"/>
</dbReference>
<reference evidence="3" key="1">
    <citation type="submission" date="2016-10" db="EMBL/GenBank/DDBJ databases">
        <authorList>
            <person name="Varghese N."/>
            <person name="Submissions S."/>
        </authorList>
    </citation>
    <scope>NUCLEOTIDE SEQUENCE [LARGE SCALE GENOMIC DNA]</scope>
    <source>
        <strain evidence="3">DSM 2179</strain>
    </source>
</reference>
<dbReference type="GO" id="GO:0006508">
    <property type="term" value="P:proteolysis"/>
    <property type="evidence" value="ECO:0007669"/>
    <property type="project" value="InterPro"/>
</dbReference>
<accession>A0A1H6ZXC5</accession>
<name>A0A1H6ZXC5_9FIRM</name>
<dbReference type="InterPro" id="IPR029030">
    <property type="entry name" value="Caspase-like_dom_sf"/>
</dbReference>
<sequence length="511" mass="59361">MNTLRALIVGVSNYDRIHQINLPFCINDISAMREALVSGLNFNKLNIITCGENGIVTEIEFLTALKQMTSIADSNDTLVFYFSGHGGTSQSSHHLLLSDSYINTQVIIEYLEKIPAKNKIIFIDSCMSGDFNVSQTASYNINEAIKDFLGRGYAVFASSRDNQYSYGHPEKPLSLFTSFLCEVLQDVYLIQKGKKSLDDIKKLLFVYLDVWNKRNPERQQQPIYRANMGGTIFFDVQEYHPFHVAQIYEETDNYVIYSVKPLHHGLAKRYAVKVILKRPFSFEEISVINHEIVKKAKTFDIYENEITEKHWRGKDANLVFCYYGRDESDIVNGNYLCDTTWVDDAQDKAWWYRVEGSSSIINNVYVHFHSYYESLKIFNTNNCGTKDNLINESKIILVQLVTLAEQVIALYNEFLNKSKDEKMLVNELDNIIPVIERLFLEETNLSIPPIELHEWSQRCSYLAGTIYDLTLFYNKKNLESRTYENRMQCMNLKIRSYYEDLEELKKVEENI</sequence>
<dbReference type="RefSeq" id="WP_091831571.1">
    <property type="nucleotide sequence ID" value="NZ_FNZK01000010.1"/>
</dbReference>
<keyword evidence="3" id="KW-1185">Reference proteome</keyword>
<dbReference type="InterPro" id="IPR011600">
    <property type="entry name" value="Pept_C14_caspase"/>
</dbReference>
<dbReference type="SUPFAM" id="SSF52129">
    <property type="entry name" value="Caspase-like"/>
    <property type="match status" value="1"/>
</dbReference>
<evidence type="ECO:0000259" key="1">
    <source>
        <dbReference type="Pfam" id="PF00656"/>
    </source>
</evidence>
<dbReference type="InterPro" id="IPR052039">
    <property type="entry name" value="Caspase-related_regulators"/>
</dbReference>
<organism evidence="2 3">
    <name type="scientific">Propionispira arboris</name>
    <dbReference type="NCBI Taxonomy" id="84035"/>
    <lineage>
        <taxon>Bacteria</taxon>
        <taxon>Bacillati</taxon>
        <taxon>Bacillota</taxon>
        <taxon>Negativicutes</taxon>
        <taxon>Selenomonadales</taxon>
        <taxon>Selenomonadaceae</taxon>
        <taxon>Propionispira</taxon>
    </lineage>
</organism>
<gene>
    <name evidence="2" type="ORF">SAMN05660742_1106</name>
</gene>
<proteinExistence type="predicted"/>